<feature type="compositionally biased region" description="Basic and acidic residues" evidence="4">
    <location>
        <begin position="1297"/>
        <end position="1310"/>
    </location>
</feature>
<keyword evidence="8" id="KW-1185">Reference proteome</keyword>
<feature type="region of interest" description="Disordered" evidence="4">
    <location>
        <begin position="340"/>
        <end position="359"/>
    </location>
</feature>
<dbReference type="Pfam" id="PF15309">
    <property type="entry name" value="ALMS_motif"/>
    <property type="match status" value="1"/>
</dbReference>
<dbReference type="EMBL" id="DS235767">
    <property type="protein sequence ID" value="EEB16710.1"/>
    <property type="molecule type" value="Genomic_DNA"/>
</dbReference>
<feature type="region of interest" description="Disordered" evidence="4">
    <location>
        <begin position="698"/>
        <end position="728"/>
    </location>
</feature>
<feature type="compositionally biased region" description="Basic and acidic residues" evidence="4">
    <location>
        <begin position="1169"/>
        <end position="1179"/>
    </location>
</feature>
<dbReference type="VEuPathDB" id="VectorBase:PHUM433310"/>
<reference evidence="7" key="3">
    <citation type="submission" date="2021-02" db="UniProtKB">
        <authorList>
            <consortium name="EnsemblMetazoa"/>
        </authorList>
    </citation>
    <scope>IDENTIFICATION</scope>
    <source>
        <strain evidence="7">USDA</strain>
    </source>
</reference>
<dbReference type="KEGG" id="phu:Phum_PHUM433310"/>
<sequence>MSNNENENLRQQNAKVIQLGFNISVSGDPDTDLQVFLDDKMQERTNQSSKSDEYNSKLSDDYKLQKSLTYEPNQETEKPNKTTIKKVKSTDSSVSKYSTPSDPLSAHESGSSIYKNPDSSSYRDTSLISEIKNTMEHFEKFSDHIKEVRKIKSEPLASSTPFSDRLNSKSEPSLIFPERRRRRFTHYYDFSSSKEIIKPATNDLFLKPLPGKSFYCRGMSRRYYDYEPYKIYGSVDSLSKSCYPKTFDDWKSSFDDDKYEASYEKPSGILKKLDTESGDKQSTSSGDSVQDIKIYHNGGILIMQNFKDNFDVMDKKTMSEYSTKLIENCNQLKKEITTFPEGYDKSIPGNSSEESKTSGKMVQFDLIGSNHSKNKSGYSQTFTYKDDSQNRSESGRDSSLKNNGYGQDYPSLSTQENDSLASNPLGMSPGASSKKLEWDSGADVGYLNLDLSKENLSTIEKIVLKGLSSDGDIEEKNVIFEKKIIENYSSPNDNSKNVILKSSKINQENRINQSSKENQLKEKKTNLVIRNLNFEKMKNDSKRKCENLSKTLDDVKKSGENSKRLSNSAPVESVDKGISVNTLFDDENNHDFKIIPESSCMTQTKVRSSKISQKVKRLKNKIKDHQRNTSYGVHLKDIARIQSPGKQPTSKMGVAKKKIRQKNESKPEMEELEQSREVEEIIVDQGFKVLKENLPVLKKDDGGGEPAVTKRPISGSSSSGNTVLQNDETKYKSQVVQTNGFEMESVGVQAFSSRKSTIRKDSKSITRAEEEEEKKKRKAEHSNGGHSSKNIQAFGINSSLPRELAHPKERINIRESQNEKSTQYFGGPINSLPNYHSPLQIKPIETCGRDFIQKRKMGSKKMASPESTDSNGKREKDKMVKNGKKSIVGTDDCKENIRSVENKENVAMVERKAENSTKQKNLSGSELTKTSQISTKNQIGSDSEFYVKSKNRKNTETSSTGSDRILSLKSLTSEILKEHYYDSIDKNLIQEKYFQSQLVEIEKRKVMISKTTSDDDDDDDKKKKKISVTVGCQYSLPSSSRDDDGDGKNNEEEGKSHDTSSSSEGKTIEKEDNMADKDDLNVSKGTNREGDYETGQSSPGSTTQTANSWVPVPEGNNQHVTNVVGRTTSFEYLPGHVYERNGNGIGKKIPKDGEKNTIPTSELTSSSDDVTREESTDRLFEDDDGNGNGNDDDDNNSEGRKTLVLDNLNDDVLCGESSFPLKNLDENLTMLNIVVTKLKEKDEQIQKVAQTLLVNINGREKKKQKNCGDGVDDIESKDYVETEKIVVIGENEREFNEKENEKKKIEKERRDDDDDDNDDTSVPCCQTDDKSSGFSTVGKYKGEKKKLSENKKITTNDKENQIKWIEKEICHLKILRELLEKQNNSSSSSTGRRKRRSNLTLLSINSSSKNYDKNHLNLSKMFPPQSKNSSAMDKNSESVPQEYELIKNEPNFEENVKYGMTVSLRGGLRKVVLLPVNVQVSLKDTDMRKECIYNRENRCSLHRNVTTIMSGSEATDAKSKQPYWYGREHQTDVTTQYPSVRRNADNYPSTSVQMNFPSPKQCSFDEPEKISVESKTGMKSTVTDFVNLDNFSKMNNQSRWHDCPCKTPPYSTFPNFPKKKTAPNCGCCLMSEEQDGTSIDVKKSAKFICNNRCEDISYMNYSKTTDGSHREERKTPKRCTCPVVKVHGMECNVSDVVEKGKIPSEKERRKENQICQTDEVVEKKENVVNDLEIIKKKREIVYPAEVKTAVEMRNSSEYKSPVLEKFPRETMLSGKTRSDSYNPCEKIIRTGSYSPCSKQERDNNSYADRRNKWESYEEPEVRKSEKVLKHEIGVNTSAMGNCCRCEKKEKRSSGSDHPRHYFLKIEETEMIDDNDSTMERRKSLEVITVTVPVKKAGHAKIYGNRLKQSSGSRSSKQTSSKANKSDACNFCEECLGRICRKITEECKNQIMEESKKKIKCEKLESRSKKTDLDVVENEDDDDDDDDEYDDATAVDKSVDGNFQRNSCDDIQVIADVYSRDAKNSSLKSNNRLDRLKSDSYFDASRDSYYSQNSKRESFDTVPCRDYDDTYVDKKLTEDCIYLGKNSKESERSGKNLEFYNDKLKSCDSSSYPQFVGHGSESTFEKPGSKMYDCSCCDCDYYNYDKREYKTKSELKKEEGEKKKKKKVHQPSLKEYLESNRPDFCNSAENRRRIITERARNRIKRHNNKMECLINLINQCSKVDSSNVHGSGTKRIFTTSQMKEQTMKKYRHLPEVTGKIEDKKKKDEYKTNKLIADIFAKKLQQKALKGHVNLSNSISVLSTI</sequence>
<keyword evidence="3" id="KW-0206">Cytoskeleton</keyword>
<feature type="compositionally biased region" description="Basic and acidic residues" evidence="4">
    <location>
        <begin position="50"/>
        <end position="64"/>
    </location>
</feature>
<feature type="compositionally biased region" description="Low complexity" evidence="4">
    <location>
        <begin position="1094"/>
        <end position="1105"/>
    </location>
</feature>
<dbReference type="EMBL" id="AAZO01005296">
    <property type="status" value="NOT_ANNOTATED_CDS"/>
    <property type="molecule type" value="Genomic_DNA"/>
</dbReference>
<feature type="region of interest" description="Disordered" evidence="4">
    <location>
        <begin position="2152"/>
        <end position="2171"/>
    </location>
</feature>
<dbReference type="GeneID" id="8230437"/>
<feature type="region of interest" description="Disordered" evidence="4">
    <location>
        <begin position="42"/>
        <end position="123"/>
    </location>
</feature>
<evidence type="ECO:0000256" key="3">
    <source>
        <dbReference type="ARBA" id="ARBA00023212"/>
    </source>
</evidence>
<feature type="region of interest" description="Disordered" evidence="4">
    <location>
        <begin position="1297"/>
        <end position="1341"/>
    </location>
</feature>
<feature type="region of interest" description="Disordered" evidence="4">
    <location>
        <begin position="371"/>
        <end position="434"/>
    </location>
</feature>
<feature type="region of interest" description="Disordered" evidence="4">
    <location>
        <begin position="1004"/>
        <end position="1120"/>
    </location>
</feature>
<dbReference type="RefSeq" id="XP_002429448.1">
    <property type="nucleotide sequence ID" value="XM_002429403.1"/>
</dbReference>
<feature type="compositionally biased region" description="Polar residues" evidence="4">
    <location>
        <begin position="108"/>
        <end position="123"/>
    </location>
</feature>
<dbReference type="HOGENOM" id="CLU_230137_0_0_1"/>
<feature type="region of interest" description="Disordered" evidence="4">
    <location>
        <begin position="1136"/>
        <end position="1200"/>
    </location>
</feature>
<feature type="compositionally biased region" description="Basic and acidic residues" evidence="4">
    <location>
        <begin position="891"/>
        <end position="917"/>
    </location>
</feature>
<evidence type="ECO:0000256" key="1">
    <source>
        <dbReference type="ARBA" id="ARBA00004300"/>
    </source>
</evidence>
<feature type="compositionally biased region" description="Low complexity" evidence="4">
    <location>
        <begin position="90"/>
        <end position="103"/>
    </location>
</feature>
<feature type="compositionally biased region" description="Acidic residues" evidence="4">
    <location>
        <begin position="1973"/>
        <end position="1992"/>
    </location>
</feature>
<feature type="compositionally biased region" description="Basic and acidic residues" evidence="4">
    <location>
        <begin position="758"/>
        <end position="768"/>
    </location>
</feature>
<dbReference type="InterPro" id="IPR029299">
    <property type="entry name" value="ALMS_motif"/>
</dbReference>
<comment type="subcellular location">
    <subcellularLocation>
        <location evidence="1">Cytoplasm</location>
        <location evidence="1">Cytoskeleton</location>
        <location evidence="1">Microtubule organizing center</location>
        <location evidence="1">Centrosome</location>
    </subcellularLocation>
</comment>
<feature type="compositionally biased region" description="Polar residues" evidence="4">
    <location>
        <begin position="1030"/>
        <end position="1039"/>
    </location>
</feature>
<feature type="compositionally biased region" description="Basic and acidic residues" evidence="4">
    <location>
        <begin position="871"/>
        <end position="880"/>
    </location>
</feature>
<feature type="compositionally biased region" description="Low complexity" evidence="4">
    <location>
        <begin position="1907"/>
        <end position="1921"/>
    </location>
</feature>
<feature type="compositionally biased region" description="Low complexity" evidence="4">
    <location>
        <begin position="1398"/>
        <end position="1409"/>
    </location>
</feature>
<dbReference type="EnsemblMetazoa" id="PHUM433310-RA">
    <property type="protein sequence ID" value="PHUM433310-PA"/>
    <property type="gene ID" value="PHUM433310"/>
</dbReference>
<evidence type="ECO:0000313" key="7">
    <source>
        <dbReference type="EnsemblMetazoa" id="PHUM433310-PA"/>
    </source>
</evidence>
<feature type="compositionally biased region" description="Basic and acidic residues" evidence="4">
    <location>
        <begin position="808"/>
        <end position="818"/>
    </location>
</feature>
<dbReference type="Proteomes" id="UP000009046">
    <property type="component" value="Unassembled WGS sequence"/>
</dbReference>
<feature type="compositionally biased region" description="Basic and acidic residues" evidence="4">
    <location>
        <begin position="661"/>
        <end position="673"/>
    </location>
</feature>
<feature type="compositionally biased region" description="Polar residues" evidence="4">
    <location>
        <begin position="400"/>
        <end position="422"/>
    </location>
</feature>
<feature type="region of interest" description="Disordered" evidence="4">
    <location>
        <begin position="1970"/>
        <end position="1995"/>
    </location>
</feature>
<feature type="region of interest" description="Disordered" evidence="4">
    <location>
        <begin position="1382"/>
        <end position="1436"/>
    </location>
</feature>
<dbReference type="OMA" id="CKENIRS"/>
<dbReference type="OrthoDB" id="2448405at2759"/>
<feature type="region of interest" description="Disordered" evidence="4">
    <location>
        <begin position="1900"/>
        <end position="1922"/>
    </location>
</feature>
<feature type="compositionally biased region" description="Polar residues" evidence="4">
    <location>
        <begin position="714"/>
        <end position="728"/>
    </location>
</feature>
<keyword evidence="2" id="KW-0963">Cytoplasm</keyword>
<feature type="compositionally biased region" description="Basic and acidic residues" evidence="4">
    <location>
        <begin position="384"/>
        <end position="399"/>
    </location>
</feature>
<feature type="compositionally biased region" description="Polar residues" evidence="4">
    <location>
        <begin position="1157"/>
        <end position="1168"/>
    </location>
</feature>
<feature type="compositionally biased region" description="Basic and acidic residues" evidence="4">
    <location>
        <begin position="1066"/>
        <end position="1091"/>
    </location>
</feature>
<evidence type="ECO:0000313" key="8">
    <source>
        <dbReference type="Proteomes" id="UP000009046"/>
    </source>
</evidence>
<feature type="compositionally biased region" description="Polar residues" evidence="4">
    <location>
        <begin position="784"/>
        <end position="793"/>
    </location>
</feature>
<dbReference type="eggNOG" id="ENOG502SFA4">
    <property type="taxonomic scope" value="Eukaryota"/>
</dbReference>
<gene>
    <name evidence="7" type="primary">8230437</name>
    <name evidence="6" type="ORF">Phum_PHUM433310</name>
</gene>
<feature type="compositionally biased region" description="Basic and acidic residues" evidence="4">
    <location>
        <begin position="1040"/>
        <end position="1058"/>
    </location>
</feature>
<feature type="compositionally biased region" description="Polar residues" evidence="4">
    <location>
        <begin position="918"/>
        <end position="941"/>
    </location>
</feature>
<feature type="domain" description="ALMS motif" evidence="5">
    <location>
        <begin position="2168"/>
        <end position="2289"/>
    </location>
</feature>
<feature type="region of interest" description="Disordered" evidence="4">
    <location>
        <begin position="643"/>
        <end position="673"/>
    </location>
</feature>
<feature type="region of interest" description="Disordered" evidence="4">
    <location>
        <begin position="852"/>
        <end position="962"/>
    </location>
</feature>
<evidence type="ECO:0000256" key="4">
    <source>
        <dbReference type="SAM" id="MobiDB-lite"/>
    </source>
</evidence>
<reference evidence="6" key="1">
    <citation type="submission" date="2007-04" db="EMBL/GenBank/DDBJ databases">
        <title>Annotation of Pediculus humanus corporis strain USDA.</title>
        <authorList>
            <person name="Kirkness E."/>
            <person name="Hannick L."/>
            <person name="Hass B."/>
            <person name="Bruggner R."/>
            <person name="Lawson D."/>
            <person name="Bidwell S."/>
            <person name="Joardar V."/>
            <person name="Caler E."/>
            <person name="Walenz B."/>
            <person name="Inman J."/>
            <person name="Schobel S."/>
            <person name="Galinsky K."/>
            <person name="Amedeo P."/>
            <person name="Strausberg R."/>
        </authorList>
    </citation>
    <scope>NUCLEOTIDE SEQUENCE</scope>
    <source>
        <strain evidence="6">USDA</strain>
    </source>
</reference>
<evidence type="ECO:0000256" key="2">
    <source>
        <dbReference type="ARBA" id="ARBA00022490"/>
    </source>
</evidence>
<proteinExistence type="predicted"/>
<protein>
    <recommendedName>
        <fullName evidence="5">ALMS motif domain-containing protein</fullName>
    </recommendedName>
</protein>
<dbReference type="GO" id="GO:0005813">
    <property type="term" value="C:centrosome"/>
    <property type="evidence" value="ECO:0007669"/>
    <property type="project" value="UniProtKB-SubCell"/>
</dbReference>
<feature type="region of interest" description="Disordered" evidence="4">
    <location>
        <begin position="752"/>
        <end position="793"/>
    </location>
</feature>
<evidence type="ECO:0000313" key="6">
    <source>
        <dbReference type="EMBL" id="EEB16710.1"/>
    </source>
</evidence>
<name>E0VTN5_PEDHC</name>
<reference evidence="6" key="2">
    <citation type="submission" date="2007-04" db="EMBL/GenBank/DDBJ databases">
        <title>The genome of the human body louse.</title>
        <authorList>
            <consortium name="The Human Body Louse Genome Consortium"/>
            <person name="Kirkness E."/>
            <person name="Walenz B."/>
            <person name="Hass B."/>
            <person name="Bruggner R."/>
            <person name="Strausberg R."/>
        </authorList>
    </citation>
    <scope>NUCLEOTIDE SEQUENCE</scope>
    <source>
        <strain evidence="6">USDA</strain>
    </source>
</reference>
<feature type="compositionally biased region" description="Acidic residues" evidence="4">
    <location>
        <begin position="1180"/>
        <end position="1196"/>
    </location>
</feature>
<feature type="region of interest" description="Disordered" evidence="4">
    <location>
        <begin position="808"/>
        <end position="837"/>
    </location>
</feature>
<dbReference type="CTD" id="8230437"/>
<evidence type="ECO:0000259" key="5">
    <source>
        <dbReference type="Pfam" id="PF15309"/>
    </source>
</evidence>
<feature type="compositionally biased region" description="Polar residues" evidence="4">
    <location>
        <begin position="1425"/>
        <end position="1436"/>
    </location>
</feature>
<dbReference type="InParanoid" id="E0VTN5"/>
<accession>E0VTN5</accession>
<feature type="compositionally biased region" description="Basic and acidic residues" evidence="4">
    <location>
        <begin position="2152"/>
        <end position="2161"/>
    </location>
</feature>
<feature type="compositionally biased region" description="Polar residues" evidence="4">
    <location>
        <begin position="371"/>
        <end position="383"/>
    </location>
</feature>
<organism>
    <name type="scientific">Pediculus humanus subsp. corporis</name>
    <name type="common">Body louse</name>
    <dbReference type="NCBI Taxonomy" id="121224"/>
    <lineage>
        <taxon>Eukaryota</taxon>
        <taxon>Metazoa</taxon>
        <taxon>Ecdysozoa</taxon>
        <taxon>Arthropoda</taxon>
        <taxon>Hexapoda</taxon>
        <taxon>Insecta</taxon>
        <taxon>Pterygota</taxon>
        <taxon>Neoptera</taxon>
        <taxon>Paraneoptera</taxon>
        <taxon>Psocodea</taxon>
        <taxon>Troctomorpha</taxon>
        <taxon>Phthiraptera</taxon>
        <taxon>Anoplura</taxon>
        <taxon>Pediculidae</taxon>
        <taxon>Pediculus</taxon>
    </lineage>
</organism>